<dbReference type="NCBIfam" id="TIGR00393">
    <property type="entry name" value="kpsF"/>
    <property type="match status" value="1"/>
</dbReference>
<reference evidence="5" key="1">
    <citation type="journal article" date="2017" name="Appl. Environ. Microbiol.">
        <title>Molecular characterization of an Endozoicomonas-like organism causing infection in king scallop Pecten maximus L.</title>
        <authorList>
            <person name="Cano I."/>
            <person name="van Aerle R."/>
            <person name="Ross S."/>
            <person name="Verner-Jeffreys D.W."/>
            <person name="Paley R.K."/>
            <person name="Rimmer G."/>
            <person name="Ryder D."/>
            <person name="Hooper P."/>
            <person name="Stone D."/>
            <person name="Feist S.W."/>
        </authorList>
    </citation>
    <scope>NUCLEOTIDE SEQUENCE</scope>
</reference>
<dbReference type="PROSITE" id="PS51464">
    <property type="entry name" value="SIS"/>
    <property type="match status" value="1"/>
</dbReference>
<dbReference type="PANTHER" id="PTHR42745:SF1">
    <property type="entry name" value="ARABINOSE 5-PHOSPHATE ISOMERASE KDSD"/>
    <property type="match status" value="1"/>
</dbReference>
<dbReference type="InterPro" id="IPR000644">
    <property type="entry name" value="CBS_dom"/>
</dbReference>
<gene>
    <name evidence="5" type="primary">kdsD</name>
    <name evidence="5" type="ORF">CI610_03486</name>
</gene>
<dbReference type="Gene3D" id="3.40.50.10490">
    <property type="entry name" value="Glucose-6-phosphate isomerase like protein, domain 1"/>
    <property type="match status" value="1"/>
</dbReference>
<dbReference type="GO" id="GO:0005975">
    <property type="term" value="P:carbohydrate metabolic process"/>
    <property type="evidence" value="ECO:0007669"/>
    <property type="project" value="InterPro"/>
</dbReference>
<dbReference type="InterPro" id="IPR050986">
    <property type="entry name" value="GutQ/KpsF_isomerases"/>
</dbReference>
<dbReference type="CDD" id="cd05014">
    <property type="entry name" value="SIS_Kpsf"/>
    <property type="match status" value="1"/>
</dbReference>
<dbReference type="SUPFAM" id="SSF53697">
    <property type="entry name" value="SIS domain"/>
    <property type="match status" value="1"/>
</dbReference>
<dbReference type="InterPro" id="IPR035474">
    <property type="entry name" value="SIS_Kpsf"/>
</dbReference>
<comment type="similarity">
    <text evidence="1">Belongs to the SIS family. GutQ/KpsF subfamily.</text>
</comment>
<dbReference type="GO" id="GO:0019146">
    <property type="term" value="F:arabinose-5-phosphate isomerase activity"/>
    <property type="evidence" value="ECO:0007669"/>
    <property type="project" value="UniProtKB-EC"/>
</dbReference>
<dbReference type="EC" id="5.3.1.13" evidence="5"/>
<dbReference type="SUPFAM" id="SSF54631">
    <property type="entry name" value="CBS-domain pair"/>
    <property type="match status" value="1"/>
</dbReference>
<protein>
    <submittedName>
        <fullName evidence="5">Arabinose 5-phosphate isomerase KdsD</fullName>
        <ecNumber evidence="5">5.3.1.13</ecNumber>
    </submittedName>
</protein>
<dbReference type="FunFam" id="3.40.50.10490:FF:000011">
    <property type="entry name" value="Arabinose 5-phosphate isomerase"/>
    <property type="match status" value="1"/>
</dbReference>
<accession>A0A2H9T322</accession>
<proteinExistence type="inferred from homology"/>
<keyword evidence="3" id="KW-0129">CBS domain</keyword>
<dbReference type="Gene3D" id="3.10.580.10">
    <property type="entry name" value="CBS-domain"/>
    <property type="match status" value="1"/>
</dbReference>
<evidence type="ECO:0000313" key="5">
    <source>
        <dbReference type="EMBL" id="PJE77587.1"/>
    </source>
</evidence>
<dbReference type="PANTHER" id="PTHR42745">
    <property type="match status" value="1"/>
</dbReference>
<dbReference type="GO" id="GO:0097367">
    <property type="term" value="F:carbohydrate derivative binding"/>
    <property type="evidence" value="ECO:0007669"/>
    <property type="project" value="InterPro"/>
</dbReference>
<sequence length="312" mass="33519">MTNTISLAQQVFNIEIEALKNVQSLLDNCFKNAVDLILNSNGRVIICGMGKSGHIANKIAATMASTGTPAFFMHPGEAYHGDLGMVLPNDVFIAISNSGETEEVIRLIPFIKENGNRLIAITSNASSTLAVNADCHMSIKVPREACALNLAPSSSTTATLVVGDALAIALMKKKEFKEEHFARFHPGGSLGKKLLDTVEKYVSEIVFVSPSSNILDLVLCFSRSKGGVVVVGDKNKVLGICTEGDLRRSVLFLLEGEGKDITVEKLMSKDPITVASNCKCSDADNLMRKRKINSLIVMKDGIAIGIYSNLNS</sequence>
<name>A0A2H9T322_9ZZZZ</name>
<organism evidence="5">
    <name type="scientific">invertebrate metagenome</name>
    <dbReference type="NCBI Taxonomy" id="1711999"/>
    <lineage>
        <taxon>unclassified sequences</taxon>
        <taxon>metagenomes</taxon>
        <taxon>organismal metagenomes</taxon>
    </lineage>
</organism>
<comment type="caution">
    <text evidence="5">The sequence shown here is derived from an EMBL/GenBank/DDBJ whole genome shotgun (WGS) entry which is preliminary data.</text>
</comment>
<feature type="domain" description="SIS" evidence="4">
    <location>
        <begin position="33"/>
        <end position="176"/>
    </location>
</feature>
<evidence type="ECO:0000259" key="4">
    <source>
        <dbReference type="PROSITE" id="PS51464"/>
    </source>
</evidence>
<dbReference type="EMBL" id="NSIT01000490">
    <property type="protein sequence ID" value="PJE77587.1"/>
    <property type="molecule type" value="Genomic_DNA"/>
</dbReference>
<dbReference type="PIRSF" id="PIRSF004692">
    <property type="entry name" value="KdsD_KpsF"/>
    <property type="match status" value="1"/>
</dbReference>
<keyword evidence="5" id="KW-0413">Isomerase</keyword>
<evidence type="ECO:0000256" key="1">
    <source>
        <dbReference type="ARBA" id="ARBA00008165"/>
    </source>
</evidence>
<keyword evidence="2" id="KW-0677">Repeat</keyword>
<dbReference type="Pfam" id="PF01380">
    <property type="entry name" value="SIS"/>
    <property type="match status" value="1"/>
</dbReference>
<dbReference type="Pfam" id="PF00571">
    <property type="entry name" value="CBS"/>
    <property type="match status" value="2"/>
</dbReference>
<dbReference type="GO" id="GO:1901135">
    <property type="term" value="P:carbohydrate derivative metabolic process"/>
    <property type="evidence" value="ECO:0007669"/>
    <property type="project" value="InterPro"/>
</dbReference>
<dbReference type="InterPro" id="IPR004800">
    <property type="entry name" value="KdsD/KpsF-type"/>
</dbReference>
<evidence type="ECO:0000256" key="3">
    <source>
        <dbReference type="ARBA" id="ARBA00023122"/>
    </source>
</evidence>
<dbReference type="InterPro" id="IPR001347">
    <property type="entry name" value="SIS_dom"/>
</dbReference>
<dbReference type="InterPro" id="IPR046348">
    <property type="entry name" value="SIS_dom_sf"/>
</dbReference>
<evidence type="ECO:0000256" key="2">
    <source>
        <dbReference type="ARBA" id="ARBA00022737"/>
    </source>
</evidence>
<dbReference type="InterPro" id="IPR046342">
    <property type="entry name" value="CBS_dom_sf"/>
</dbReference>
<dbReference type="AlphaFoldDB" id="A0A2H9T322"/>